<proteinExistence type="predicted"/>
<dbReference type="Gene3D" id="2.130.10.10">
    <property type="entry name" value="YVTN repeat-like/Quinoprotein amine dehydrogenase"/>
    <property type="match status" value="1"/>
</dbReference>
<dbReference type="EMBL" id="JAEUBG010000529">
    <property type="protein sequence ID" value="KAH3688084.1"/>
    <property type="molecule type" value="Genomic_DNA"/>
</dbReference>
<dbReference type="InterPro" id="IPR036322">
    <property type="entry name" value="WD40_repeat_dom_sf"/>
</dbReference>
<evidence type="ECO:0000313" key="2">
    <source>
        <dbReference type="Proteomes" id="UP000774326"/>
    </source>
</evidence>
<dbReference type="InterPro" id="IPR006594">
    <property type="entry name" value="LisH"/>
</dbReference>
<dbReference type="Proteomes" id="UP000774326">
    <property type="component" value="Unassembled WGS sequence"/>
</dbReference>
<dbReference type="OrthoDB" id="1932312at2759"/>
<evidence type="ECO:0000313" key="1">
    <source>
        <dbReference type="EMBL" id="KAH3688084.1"/>
    </source>
</evidence>
<sequence>MDSISLTDILIADYLQRKGFIETFKCFETDLNHTLTSVRDSTIKYEKLEDIITDRVKYLNMPHEEIIEKGLNSLNLSKNSSSLKLKKWSYPCVDTNKDITDLIGEVLVIHLSAETMELPDGNGPKQVLFVTTNDKKLSVIDLEQFKVLYCFDNVNKHSIGKCCYGIPNTDTFLSCGMDGVLRYFKIDGSNAVELTNRQLHKRLITDFQYFELEGEGYVVSIGWDSFIKLHKLSFTADRTPQIVPVAQFKLLSNATALQLAFYNDEPIFIVTRLDSTQLAYFTALQDTNGNQLTLHELIKVSLNDAEFSTHGFTPMSITVNSAQLNDSEPGLVAVSTSHVPYLRVIITKTPSFKDLFSKLTSTDTMDSSSNEQQLSTPTIRGHILQNYTTTSPQDKFSQSKVLWRLDQSGIWIMGDDGVIRGMECQNGQIVEKLINYEDNEDDTNGSRRIKNMIVTNVNGKEIVVSSGIDKKLNYWS</sequence>
<organism evidence="1 2">
    <name type="scientific">Wickerhamomyces pijperi</name>
    <name type="common">Yeast</name>
    <name type="synonym">Pichia pijperi</name>
    <dbReference type="NCBI Taxonomy" id="599730"/>
    <lineage>
        <taxon>Eukaryota</taxon>
        <taxon>Fungi</taxon>
        <taxon>Dikarya</taxon>
        <taxon>Ascomycota</taxon>
        <taxon>Saccharomycotina</taxon>
        <taxon>Saccharomycetes</taxon>
        <taxon>Phaffomycetales</taxon>
        <taxon>Wickerhamomycetaceae</taxon>
        <taxon>Wickerhamomyces</taxon>
    </lineage>
</organism>
<dbReference type="PROSITE" id="PS50896">
    <property type="entry name" value="LISH"/>
    <property type="match status" value="1"/>
</dbReference>
<dbReference type="AlphaFoldDB" id="A0A9P8TRA6"/>
<dbReference type="InterPro" id="IPR015943">
    <property type="entry name" value="WD40/YVTN_repeat-like_dom_sf"/>
</dbReference>
<reference evidence="1" key="1">
    <citation type="journal article" date="2021" name="Open Biol.">
        <title>Shared evolutionary footprints suggest mitochondrial oxidative damage underlies multiple complex I losses in fungi.</title>
        <authorList>
            <person name="Schikora-Tamarit M.A."/>
            <person name="Marcet-Houben M."/>
            <person name="Nosek J."/>
            <person name="Gabaldon T."/>
        </authorList>
    </citation>
    <scope>NUCLEOTIDE SEQUENCE</scope>
    <source>
        <strain evidence="1">CBS2887</strain>
    </source>
</reference>
<gene>
    <name evidence="1" type="ORF">WICPIJ_000926</name>
</gene>
<evidence type="ECO:0008006" key="3">
    <source>
        <dbReference type="Google" id="ProtNLM"/>
    </source>
</evidence>
<name>A0A9P8TRA6_WICPI</name>
<accession>A0A9P8TRA6</accession>
<comment type="caution">
    <text evidence="1">The sequence shown here is derived from an EMBL/GenBank/DDBJ whole genome shotgun (WGS) entry which is preliminary data.</text>
</comment>
<dbReference type="SUPFAM" id="SSF50978">
    <property type="entry name" value="WD40 repeat-like"/>
    <property type="match status" value="1"/>
</dbReference>
<protein>
    <recommendedName>
        <fullName evidence="3">LisH domain-containing protein</fullName>
    </recommendedName>
</protein>
<keyword evidence="2" id="KW-1185">Reference proteome</keyword>
<reference evidence="1" key="2">
    <citation type="submission" date="2021-01" db="EMBL/GenBank/DDBJ databases">
        <authorList>
            <person name="Schikora-Tamarit M.A."/>
        </authorList>
    </citation>
    <scope>NUCLEOTIDE SEQUENCE</scope>
    <source>
        <strain evidence="1">CBS2887</strain>
    </source>
</reference>